<dbReference type="PANTHER" id="PTHR44329">
    <property type="entry name" value="SERINE/THREONINE-PROTEIN KINASE TNNI3K-RELATED"/>
    <property type="match status" value="1"/>
</dbReference>
<feature type="domain" description="Protein kinase" evidence="1">
    <location>
        <begin position="74"/>
        <end position="269"/>
    </location>
</feature>
<dbReference type="GO" id="GO:0004674">
    <property type="term" value="F:protein serine/threonine kinase activity"/>
    <property type="evidence" value="ECO:0000318"/>
    <property type="project" value="GO_Central"/>
</dbReference>
<reference evidence="2" key="3">
    <citation type="submission" date="2020-12" db="UniProtKB">
        <authorList>
            <consortium name="EnsemblPlants"/>
        </authorList>
    </citation>
    <scope>IDENTIFICATION</scope>
</reference>
<dbReference type="InterPro" id="IPR000719">
    <property type="entry name" value="Prot_kinase_dom"/>
</dbReference>
<dbReference type="InterPro" id="IPR011009">
    <property type="entry name" value="Kinase-like_dom_sf"/>
</dbReference>
<accession>A0A7I3ZBX6</accession>
<sequence>MLEDIIPILFDISTYKEVKDDGEELYKRLDYTSKDMQFKDHELATYLLIRLKDLWHIEGGGLDSLEVLSDIKSLEFVKKINERSYGELYESKWFGLPSATKIMDVEFNAMFMKEVGVLASTSHPNLIKYYCAAKSSTNENGEASIMNNSSGKLYLVMELMRRNLSNILEANRSMLYYFLIDVIYQIARGMCYLHDMQIAHRGLKPENVLLNIIDDGRSNNDFQYAIVKLIDFGCSKINVGRNPKVNKNKYMYGTPIYTAPIIKKYNRIN</sequence>
<dbReference type="Pfam" id="PF00069">
    <property type="entry name" value="Pkinase"/>
    <property type="match status" value="1"/>
</dbReference>
<dbReference type="GO" id="GO:0007165">
    <property type="term" value="P:signal transduction"/>
    <property type="evidence" value="ECO:0000318"/>
    <property type="project" value="GO_Central"/>
</dbReference>
<proteinExistence type="predicted"/>
<dbReference type="AlphaFoldDB" id="A0A7I3ZBX6"/>
<dbReference type="EnsemblPlants" id="Pp3c15_970V3.3">
    <property type="protein sequence ID" value="PAC:32929456.CDS.1"/>
    <property type="gene ID" value="Pp3c15_970"/>
</dbReference>
<dbReference type="Proteomes" id="UP000006727">
    <property type="component" value="Chromosome 15"/>
</dbReference>
<dbReference type="EnsemblPlants" id="Pp3c15_970V3.2">
    <property type="protein sequence ID" value="PAC:32929455.CDS.1"/>
    <property type="gene ID" value="Pp3c15_970"/>
</dbReference>
<name>A0A7I3ZBX6_PHYPA</name>
<dbReference type="Gene3D" id="1.10.510.10">
    <property type="entry name" value="Transferase(Phosphotransferase) domain 1"/>
    <property type="match status" value="1"/>
</dbReference>
<protein>
    <recommendedName>
        <fullName evidence="1">Protein kinase domain-containing protein</fullName>
    </recommendedName>
</protein>
<organism evidence="2 3">
    <name type="scientific">Physcomitrium patens</name>
    <name type="common">Spreading-leaved earth moss</name>
    <name type="synonym">Physcomitrella patens</name>
    <dbReference type="NCBI Taxonomy" id="3218"/>
    <lineage>
        <taxon>Eukaryota</taxon>
        <taxon>Viridiplantae</taxon>
        <taxon>Streptophyta</taxon>
        <taxon>Embryophyta</taxon>
        <taxon>Bryophyta</taxon>
        <taxon>Bryophytina</taxon>
        <taxon>Bryopsida</taxon>
        <taxon>Funariidae</taxon>
        <taxon>Funariales</taxon>
        <taxon>Funariaceae</taxon>
        <taxon>Physcomitrium</taxon>
    </lineage>
</organism>
<dbReference type="PROSITE" id="PS50011">
    <property type="entry name" value="PROTEIN_KINASE_DOM"/>
    <property type="match status" value="1"/>
</dbReference>
<dbReference type="Gramene" id="Pp3c15_970V3.3">
    <property type="protein sequence ID" value="PAC:32929456.CDS.1"/>
    <property type="gene ID" value="Pp3c15_970"/>
</dbReference>
<dbReference type="InterPro" id="IPR051681">
    <property type="entry name" value="Ser/Thr_Kinases-Pseudokinases"/>
</dbReference>
<reference evidence="2 3" key="1">
    <citation type="journal article" date="2008" name="Science">
        <title>The Physcomitrella genome reveals evolutionary insights into the conquest of land by plants.</title>
        <authorList>
            <person name="Rensing S."/>
            <person name="Lang D."/>
            <person name="Zimmer A."/>
            <person name="Terry A."/>
            <person name="Salamov A."/>
            <person name="Shapiro H."/>
            <person name="Nishiyama T."/>
            <person name="Perroud P.-F."/>
            <person name="Lindquist E."/>
            <person name="Kamisugi Y."/>
            <person name="Tanahashi T."/>
            <person name="Sakakibara K."/>
            <person name="Fujita T."/>
            <person name="Oishi K."/>
            <person name="Shin-I T."/>
            <person name="Kuroki Y."/>
            <person name="Toyoda A."/>
            <person name="Suzuki Y."/>
            <person name="Hashimoto A."/>
            <person name="Yamaguchi K."/>
            <person name="Sugano A."/>
            <person name="Kohara Y."/>
            <person name="Fujiyama A."/>
            <person name="Anterola A."/>
            <person name="Aoki S."/>
            <person name="Ashton N."/>
            <person name="Barbazuk W.B."/>
            <person name="Barker E."/>
            <person name="Bennetzen J."/>
            <person name="Bezanilla M."/>
            <person name="Blankenship R."/>
            <person name="Cho S.H."/>
            <person name="Dutcher S."/>
            <person name="Estelle M."/>
            <person name="Fawcett J.A."/>
            <person name="Gundlach H."/>
            <person name="Hanada K."/>
            <person name="Heyl A."/>
            <person name="Hicks K.A."/>
            <person name="Hugh J."/>
            <person name="Lohr M."/>
            <person name="Mayer K."/>
            <person name="Melkozernov A."/>
            <person name="Murata T."/>
            <person name="Nelson D."/>
            <person name="Pils B."/>
            <person name="Prigge M."/>
            <person name="Reiss B."/>
            <person name="Renner T."/>
            <person name="Rombauts S."/>
            <person name="Rushton P."/>
            <person name="Sanderfoot A."/>
            <person name="Schween G."/>
            <person name="Shiu S.-H."/>
            <person name="Stueber K."/>
            <person name="Theodoulou F.L."/>
            <person name="Tu H."/>
            <person name="Van de Peer Y."/>
            <person name="Verrier P.J."/>
            <person name="Waters E."/>
            <person name="Wood A."/>
            <person name="Yang L."/>
            <person name="Cove D."/>
            <person name="Cuming A."/>
            <person name="Hasebe M."/>
            <person name="Lucas S."/>
            <person name="Mishler D.B."/>
            <person name="Reski R."/>
            <person name="Grigoriev I."/>
            <person name="Quatrano R.S."/>
            <person name="Boore J.L."/>
        </authorList>
    </citation>
    <scope>NUCLEOTIDE SEQUENCE [LARGE SCALE GENOMIC DNA]</scope>
    <source>
        <strain evidence="2 3">cv. Gransden 2004</strain>
    </source>
</reference>
<dbReference type="EMBL" id="ABEU02000015">
    <property type="status" value="NOT_ANNOTATED_CDS"/>
    <property type="molecule type" value="Genomic_DNA"/>
</dbReference>
<dbReference type="SUPFAM" id="SSF56112">
    <property type="entry name" value="Protein kinase-like (PK-like)"/>
    <property type="match status" value="1"/>
</dbReference>
<dbReference type="GO" id="GO:0005524">
    <property type="term" value="F:ATP binding"/>
    <property type="evidence" value="ECO:0007669"/>
    <property type="project" value="InterPro"/>
</dbReference>
<evidence type="ECO:0000259" key="1">
    <source>
        <dbReference type="PROSITE" id="PS50011"/>
    </source>
</evidence>
<keyword evidence="3" id="KW-1185">Reference proteome</keyword>
<evidence type="ECO:0000313" key="2">
    <source>
        <dbReference type="EnsemblPlants" id="PAC:32929456.CDS.1"/>
    </source>
</evidence>
<reference evidence="2 3" key="2">
    <citation type="journal article" date="2018" name="Plant J.">
        <title>The Physcomitrella patens chromosome-scale assembly reveals moss genome structure and evolution.</title>
        <authorList>
            <person name="Lang D."/>
            <person name="Ullrich K.K."/>
            <person name="Murat F."/>
            <person name="Fuchs J."/>
            <person name="Jenkins J."/>
            <person name="Haas F.B."/>
            <person name="Piednoel M."/>
            <person name="Gundlach H."/>
            <person name="Van Bel M."/>
            <person name="Meyberg R."/>
            <person name="Vives C."/>
            <person name="Morata J."/>
            <person name="Symeonidi A."/>
            <person name="Hiss M."/>
            <person name="Muchero W."/>
            <person name="Kamisugi Y."/>
            <person name="Saleh O."/>
            <person name="Blanc G."/>
            <person name="Decker E.L."/>
            <person name="van Gessel N."/>
            <person name="Grimwood J."/>
            <person name="Hayes R.D."/>
            <person name="Graham S.W."/>
            <person name="Gunter L.E."/>
            <person name="McDaniel S.F."/>
            <person name="Hoernstein S.N.W."/>
            <person name="Larsson A."/>
            <person name="Li F.W."/>
            <person name="Perroud P.F."/>
            <person name="Phillips J."/>
            <person name="Ranjan P."/>
            <person name="Rokshar D.S."/>
            <person name="Rothfels C.J."/>
            <person name="Schneider L."/>
            <person name="Shu S."/>
            <person name="Stevenson D.W."/>
            <person name="Thummler F."/>
            <person name="Tillich M."/>
            <person name="Villarreal Aguilar J.C."/>
            <person name="Widiez T."/>
            <person name="Wong G.K."/>
            <person name="Wymore A."/>
            <person name="Zhang Y."/>
            <person name="Zimmer A.D."/>
            <person name="Quatrano R.S."/>
            <person name="Mayer K.F.X."/>
            <person name="Goodstein D."/>
            <person name="Casacuberta J.M."/>
            <person name="Vandepoele K."/>
            <person name="Reski R."/>
            <person name="Cuming A.C."/>
            <person name="Tuskan G.A."/>
            <person name="Maumus F."/>
            <person name="Salse J."/>
            <person name="Schmutz J."/>
            <person name="Rensing S.A."/>
        </authorList>
    </citation>
    <scope>NUCLEOTIDE SEQUENCE [LARGE SCALE GENOMIC DNA]</scope>
    <source>
        <strain evidence="2 3">cv. Gransden 2004</strain>
    </source>
</reference>
<dbReference type="PANTHER" id="PTHR44329:SF260">
    <property type="entry name" value="PROTEIN KINASE DOMAIN-CONTAINING PROTEIN"/>
    <property type="match status" value="1"/>
</dbReference>
<dbReference type="Gramene" id="Pp3c15_970V3.2">
    <property type="protein sequence ID" value="PAC:32929455.CDS.1"/>
    <property type="gene ID" value="Pp3c15_970"/>
</dbReference>
<evidence type="ECO:0000313" key="3">
    <source>
        <dbReference type="Proteomes" id="UP000006727"/>
    </source>
</evidence>
<dbReference type="InParanoid" id="A0A7I3ZBX6"/>